<comment type="caution">
    <text evidence="11">The sequence shown here is derived from an EMBL/GenBank/DDBJ whole genome shotgun (WGS) entry which is preliminary data.</text>
</comment>
<dbReference type="Proteomes" id="UP001057455">
    <property type="component" value="Unassembled WGS sequence"/>
</dbReference>
<evidence type="ECO:0000256" key="4">
    <source>
        <dbReference type="ARBA" id="ARBA00023002"/>
    </source>
</evidence>
<evidence type="ECO:0000256" key="6">
    <source>
        <dbReference type="ARBA" id="ARBA00023284"/>
    </source>
</evidence>
<evidence type="ECO:0000256" key="9">
    <source>
        <dbReference type="ARBA" id="ARBA00049091"/>
    </source>
</evidence>
<dbReference type="GO" id="GO:0034599">
    <property type="term" value="P:cellular response to oxidative stress"/>
    <property type="evidence" value="ECO:0007669"/>
    <property type="project" value="TreeGrafter"/>
</dbReference>
<reference evidence="11" key="1">
    <citation type="submission" date="2019-12" db="EMBL/GenBank/DDBJ databases">
        <title>Genome sequence of Babesia ovis.</title>
        <authorList>
            <person name="Yamagishi J."/>
            <person name="Sevinc F."/>
            <person name="Xuan X."/>
        </authorList>
    </citation>
    <scope>NUCLEOTIDE SEQUENCE</scope>
    <source>
        <strain evidence="11">Selcuk</strain>
    </source>
</reference>
<evidence type="ECO:0000259" key="10">
    <source>
        <dbReference type="PROSITE" id="PS51352"/>
    </source>
</evidence>
<dbReference type="InterPro" id="IPR013766">
    <property type="entry name" value="Thioredoxin_domain"/>
</dbReference>
<evidence type="ECO:0000313" key="12">
    <source>
        <dbReference type="Proteomes" id="UP001057455"/>
    </source>
</evidence>
<comment type="similarity">
    <text evidence="8">Belongs to the peroxiredoxin family. BCP/PrxQ subfamily.</text>
</comment>
<comment type="catalytic activity">
    <reaction evidence="9">
        <text>a hydroperoxide + [thioredoxin]-dithiol = an alcohol + [thioredoxin]-disulfide + H2O</text>
        <dbReference type="Rhea" id="RHEA:62620"/>
        <dbReference type="Rhea" id="RHEA-COMP:10698"/>
        <dbReference type="Rhea" id="RHEA-COMP:10700"/>
        <dbReference type="ChEBI" id="CHEBI:15377"/>
        <dbReference type="ChEBI" id="CHEBI:29950"/>
        <dbReference type="ChEBI" id="CHEBI:30879"/>
        <dbReference type="ChEBI" id="CHEBI:35924"/>
        <dbReference type="ChEBI" id="CHEBI:50058"/>
        <dbReference type="EC" id="1.11.1.24"/>
    </reaction>
</comment>
<dbReference type="GO" id="GO:0045454">
    <property type="term" value="P:cell redox homeostasis"/>
    <property type="evidence" value="ECO:0007669"/>
    <property type="project" value="TreeGrafter"/>
</dbReference>
<name>A0A9W5TDH5_BABOV</name>
<keyword evidence="3" id="KW-0049">Antioxidant</keyword>
<evidence type="ECO:0000256" key="5">
    <source>
        <dbReference type="ARBA" id="ARBA00023157"/>
    </source>
</evidence>
<protein>
    <recommendedName>
        <fullName evidence="1">thioredoxin-dependent peroxiredoxin</fullName>
        <ecNumber evidence="1">1.11.1.24</ecNumber>
    </recommendedName>
    <alternativeName>
        <fullName evidence="7">Thioredoxin peroxidase</fullName>
    </alternativeName>
</protein>
<keyword evidence="4" id="KW-0560">Oxidoreductase</keyword>
<dbReference type="EMBL" id="BLIY01000007">
    <property type="protein sequence ID" value="GFE53724.1"/>
    <property type="molecule type" value="Genomic_DNA"/>
</dbReference>
<feature type="domain" description="Thioredoxin" evidence="10">
    <location>
        <begin position="1"/>
        <end position="156"/>
    </location>
</feature>
<accession>A0A9W5TDH5</accession>
<evidence type="ECO:0000256" key="7">
    <source>
        <dbReference type="ARBA" id="ARBA00032824"/>
    </source>
</evidence>
<keyword evidence="12" id="KW-1185">Reference proteome</keyword>
<dbReference type="PANTHER" id="PTHR42801:SF23">
    <property type="entry name" value="PEROXIREDOXIN DOT5"/>
    <property type="match status" value="1"/>
</dbReference>
<dbReference type="PROSITE" id="PS51352">
    <property type="entry name" value="THIOREDOXIN_2"/>
    <property type="match status" value="1"/>
</dbReference>
<organism evidence="11 12">
    <name type="scientific">Babesia ovis</name>
    <dbReference type="NCBI Taxonomy" id="5869"/>
    <lineage>
        <taxon>Eukaryota</taxon>
        <taxon>Sar</taxon>
        <taxon>Alveolata</taxon>
        <taxon>Apicomplexa</taxon>
        <taxon>Aconoidasida</taxon>
        <taxon>Piroplasmida</taxon>
        <taxon>Babesiidae</taxon>
        <taxon>Babesia</taxon>
    </lineage>
</organism>
<dbReference type="InterPro" id="IPR036249">
    <property type="entry name" value="Thioredoxin-like_sf"/>
</dbReference>
<dbReference type="InterPro" id="IPR050924">
    <property type="entry name" value="Peroxiredoxin_BCP/PrxQ"/>
</dbReference>
<sequence>MAGTTIPDDILDAKLSTDAKQETSLRSILSGLPPSYKGIVMFLFPAVNTPLCTRQACKFATSTKSFRDLGYEVYGLTGGAGDSAKGWVSKNNLNYTVLLDPQWNLINHLKCTWMYFMINRSHLIISRDAKILALERGVNAEKSAERVLEIIKSLRSTTE</sequence>
<evidence type="ECO:0000256" key="8">
    <source>
        <dbReference type="ARBA" id="ARBA00038489"/>
    </source>
</evidence>
<dbReference type="PANTHER" id="PTHR42801">
    <property type="entry name" value="THIOREDOXIN-DEPENDENT PEROXIDE REDUCTASE"/>
    <property type="match status" value="1"/>
</dbReference>
<gene>
    <name evidence="11" type="ORF">BaOVIS_011280</name>
</gene>
<proteinExistence type="inferred from homology"/>
<dbReference type="OrthoDB" id="338622at2759"/>
<keyword evidence="5" id="KW-1015">Disulfide bond</keyword>
<dbReference type="Pfam" id="PF00578">
    <property type="entry name" value="AhpC-TSA"/>
    <property type="match status" value="1"/>
</dbReference>
<dbReference type="SUPFAM" id="SSF52833">
    <property type="entry name" value="Thioredoxin-like"/>
    <property type="match status" value="1"/>
</dbReference>
<dbReference type="Gene3D" id="3.40.30.10">
    <property type="entry name" value="Glutaredoxin"/>
    <property type="match status" value="1"/>
</dbReference>
<keyword evidence="6" id="KW-0676">Redox-active center</keyword>
<dbReference type="InterPro" id="IPR000866">
    <property type="entry name" value="AhpC/TSA"/>
</dbReference>
<evidence type="ECO:0000256" key="2">
    <source>
        <dbReference type="ARBA" id="ARBA00022559"/>
    </source>
</evidence>
<dbReference type="GO" id="GO:0008379">
    <property type="term" value="F:thioredoxin peroxidase activity"/>
    <property type="evidence" value="ECO:0007669"/>
    <property type="project" value="TreeGrafter"/>
</dbReference>
<dbReference type="CDD" id="cd03017">
    <property type="entry name" value="PRX_BCP"/>
    <property type="match status" value="1"/>
</dbReference>
<evidence type="ECO:0000313" key="11">
    <source>
        <dbReference type="EMBL" id="GFE53724.1"/>
    </source>
</evidence>
<dbReference type="AlphaFoldDB" id="A0A9W5TDH5"/>
<dbReference type="EC" id="1.11.1.24" evidence="1"/>
<keyword evidence="11" id="KW-0477">Merozoite</keyword>
<dbReference type="GO" id="GO:0005737">
    <property type="term" value="C:cytoplasm"/>
    <property type="evidence" value="ECO:0007669"/>
    <property type="project" value="TreeGrafter"/>
</dbReference>
<keyword evidence="2" id="KW-0575">Peroxidase</keyword>
<evidence type="ECO:0000256" key="3">
    <source>
        <dbReference type="ARBA" id="ARBA00022862"/>
    </source>
</evidence>
<evidence type="ECO:0000256" key="1">
    <source>
        <dbReference type="ARBA" id="ARBA00013017"/>
    </source>
</evidence>